<dbReference type="OrthoDB" id="503707at2"/>
<dbReference type="EMBL" id="CP001344">
    <property type="protein sequence ID" value="ACL44131.1"/>
    <property type="molecule type" value="Genomic_DNA"/>
</dbReference>
<dbReference type="CDD" id="cd24049">
    <property type="entry name" value="ASKHA_NBD_PilM"/>
    <property type="match status" value="1"/>
</dbReference>
<name>B8HRE3_CYAP4</name>
<dbReference type="InterPro" id="IPR050696">
    <property type="entry name" value="FtsA/MreB"/>
</dbReference>
<dbReference type="Gene3D" id="3.30.1490.300">
    <property type="match status" value="1"/>
</dbReference>
<dbReference type="InterPro" id="IPR005883">
    <property type="entry name" value="PilM"/>
</dbReference>
<dbReference type="InterPro" id="IPR043129">
    <property type="entry name" value="ATPase_NBD"/>
</dbReference>
<dbReference type="PANTHER" id="PTHR32432:SF3">
    <property type="entry name" value="ETHANOLAMINE UTILIZATION PROTEIN EUTJ"/>
    <property type="match status" value="1"/>
</dbReference>
<dbReference type="SUPFAM" id="SSF53067">
    <property type="entry name" value="Actin-like ATPase domain"/>
    <property type="match status" value="2"/>
</dbReference>
<dbReference type="PANTHER" id="PTHR32432">
    <property type="entry name" value="CELL DIVISION PROTEIN FTSA-RELATED"/>
    <property type="match status" value="1"/>
</dbReference>
<dbReference type="Pfam" id="PF11104">
    <property type="entry name" value="PilM_2"/>
    <property type="match status" value="2"/>
</dbReference>
<reference evidence="1" key="1">
    <citation type="submission" date="2009-01" db="EMBL/GenBank/DDBJ databases">
        <title>Complete sequence of chromosome Cyanothece sp. PCC 7425.</title>
        <authorList>
            <consortium name="US DOE Joint Genome Institute"/>
            <person name="Lucas S."/>
            <person name="Copeland A."/>
            <person name="Lapidus A."/>
            <person name="Glavina del Rio T."/>
            <person name="Dalin E."/>
            <person name="Tice H."/>
            <person name="Bruce D."/>
            <person name="Goodwin L."/>
            <person name="Pitluck S."/>
            <person name="Sims D."/>
            <person name="Meineke L."/>
            <person name="Brettin T."/>
            <person name="Detter J.C."/>
            <person name="Han C."/>
            <person name="Larimer F."/>
            <person name="Land M."/>
            <person name="Hauser L."/>
            <person name="Kyrpides N."/>
            <person name="Ovchinnikova G."/>
            <person name="Liberton M."/>
            <person name="Stoeckel J."/>
            <person name="Banerjee A."/>
            <person name="Singh A."/>
            <person name="Page L."/>
            <person name="Sato H."/>
            <person name="Zhao L."/>
            <person name="Sherman L."/>
            <person name="Pakrasi H."/>
            <person name="Richardson P."/>
        </authorList>
    </citation>
    <scope>NUCLEOTIDE SEQUENCE</scope>
    <source>
        <strain evidence="1">PCC 7425</strain>
    </source>
</reference>
<sequence>MIATLFAKAKQGLGIELTPERVNIAQLEKSKQGIKVNALVSVPVPEGVFQDGRILDTTAMADTIRQGLEEKKIKLKLAASAVPVGEAVIRLIKLPAELNDFELRDMVLNQEAALYLPFPREEADVDFQKLGTTLDEDGIERVEVLLVATPREVTETYINTFAQAGLQLDVLEVSSFALMRTLRDQLQQFAPGEAAALVDIEYDGTEISIIMDGVPQFNRKVPIGTQQIQMAISRAMNLPPSMGVDLLTTMTVPVGNSDAFGAGGTNPSAAAILRVLGDLADEIRRSIDFYLNQGDNLEISQVLLAGPGAGLGQIDEFFTQRLSYTATLIDPVSALSLQVPPDVTAEKRPGLGVVMGLGLRGV</sequence>
<dbReference type="NCBIfam" id="TIGR01175">
    <property type="entry name" value="pilM"/>
    <property type="match status" value="1"/>
</dbReference>
<proteinExistence type="predicted"/>
<dbReference type="HOGENOM" id="CLU_050686_0_2_3"/>
<accession>B8HRE3</accession>
<dbReference type="AlphaFoldDB" id="B8HRE3"/>
<dbReference type="PIRSF" id="PIRSF019169">
    <property type="entry name" value="PilM"/>
    <property type="match status" value="1"/>
</dbReference>
<protein>
    <submittedName>
        <fullName evidence="1">Type IV pilus assembly protein PilM</fullName>
    </submittedName>
</protein>
<dbReference type="eggNOG" id="COG4972">
    <property type="taxonomic scope" value="Bacteria"/>
</dbReference>
<evidence type="ECO:0000313" key="1">
    <source>
        <dbReference type="EMBL" id="ACL44131.1"/>
    </source>
</evidence>
<gene>
    <name evidence="1" type="ordered locus">Cyan7425_1762</name>
</gene>
<dbReference type="Gene3D" id="3.30.420.40">
    <property type="match status" value="2"/>
</dbReference>
<dbReference type="STRING" id="395961.Cyan7425_1762"/>
<dbReference type="KEGG" id="cyn:Cyan7425_1762"/>
<organism evidence="1">
    <name type="scientific">Cyanothece sp. (strain PCC 7425 / ATCC 29141)</name>
    <dbReference type="NCBI Taxonomy" id="395961"/>
    <lineage>
        <taxon>Bacteria</taxon>
        <taxon>Bacillati</taxon>
        <taxon>Cyanobacteriota</taxon>
        <taxon>Cyanophyceae</taxon>
        <taxon>Gomontiellales</taxon>
        <taxon>Cyanothecaceae</taxon>
        <taxon>Cyanothece</taxon>
    </lineage>
</organism>